<evidence type="ECO:0008006" key="3">
    <source>
        <dbReference type="Google" id="ProtNLM"/>
    </source>
</evidence>
<dbReference type="PANTHER" id="PTHR30619">
    <property type="entry name" value="DNA INTERNALIZATION/COMPETENCE PROTEIN COMEC/REC2"/>
    <property type="match status" value="1"/>
</dbReference>
<dbReference type="InterPro" id="IPR036866">
    <property type="entry name" value="RibonucZ/Hydroxyglut_hydro"/>
</dbReference>
<gene>
    <name evidence="1" type="ORF">LQ318_11320</name>
</gene>
<dbReference type="EMBL" id="JAJNDC010000003">
    <property type="protein sequence ID" value="MCW9713493.1"/>
    <property type="molecule type" value="Genomic_DNA"/>
</dbReference>
<keyword evidence="2" id="KW-1185">Reference proteome</keyword>
<proteinExistence type="predicted"/>
<protein>
    <recommendedName>
        <fullName evidence="3">Metal-dependent hydrolase, beta-lactamase superfamily II</fullName>
    </recommendedName>
</protein>
<dbReference type="SUPFAM" id="SSF56281">
    <property type="entry name" value="Metallo-hydrolase/oxidoreductase"/>
    <property type="match status" value="1"/>
</dbReference>
<evidence type="ECO:0000313" key="1">
    <source>
        <dbReference type="EMBL" id="MCW9713493.1"/>
    </source>
</evidence>
<reference evidence="1 2" key="1">
    <citation type="submission" date="2021-11" db="EMBL/GenBank/DDBJ databases">
        <title>Aliifidinibius sp. nov., a new bacterium isolated from saline soil.</title>
        <authorList>
            <person name="Galisteo C."/>
            <person name="De La Haba R."/>
            <person name="Sanchez-Porro C."/>
            <person name="Ventosa A."/>
        </authorList>
    </citation>
    <scope>NUCLEOTIDE SEQUENCE [LARGE SCALE GENOMIC DNA]</scope>
    <source>
        <strain evidence="1 2">KACC 190600</strain>
    </source>
</reference>
<evidence type="ECO:0000313" key="2">
    <source>
        <dbReference type="Proteomes" id="UP001207337"/>
    </source>
</evidence>
<dbReference type="Proteomes" id="UP001207337">
    <property type="component" value="Unassembled WGS sequence"/>
</dbReference>
<dbReference type="PANTHER" id="PTHR30619:SF1">
    <property type="entry name" value="RECOMBINATION PROTEIN 2"/>
    <property type="match status" value="1"/>
</dbReference>
<name>A0ABT3Q0B2_9BACT</name>
<accession>A0ABT3Q0B2</accession>
<organism evidence="1 2">
    <name type="scientific">Fodinibius salicampi</name>
    <dbReference type="NCBI Taxonomy" id="1920655"/>
    <lineage>
        <taxon>Bacteria</taxon>
        <taxon>Pseudomonadati</taxon>
        <taxon>Balneolota</taxon>
        <taxon>Balneolia</taxon>
        <taxon>Balneolales</taxon>
        <taxon>Balneolaceae</taxon>
        <taxon>Fodinibius</taxon>
    </lineage>
</organism>
<dbReference type="Gene3D" id="3.60.15.10">
    <property type="entry name" value="Ribonuclease Z/Hydroxyacylglutathione hydrolase-like"/>
    <property type="match status" value="1"/>
</dbReference>
<dbReference type="InterPro" id="IPR052159">
    <property type="entry name" value="Competence_DNA_uptake"/>
</dbReference>
<comment type="caution">
    <text evidence="1">The sequence shown here is derived from an EMBL/GenBank/DDBJ whole genome shotgun (WGS) entry which is preliminary data.</text>
</comment>
<sequence>MRIIFKNVGQGDSIILEWQDQKEEKKIGIVDCKKDSSFNPVLDHIKTSNTSSISFMILSHPHYDHFSGFRELLDYCESNKITIERFLLTCYQDVVYLKSALKSPRSLNELGKLLAKVKEFRWNKNIIKHLTYLDSDTKILHLNDEITLETLSPSTDELEFFANKKFSASEENQDSQPFGNWLSTILKLKGDDWLVLLTSDAEQSAIKRVGHEHENDKLASNLILCQAPHHGSLKNHSSEFWRKLKKREPKVAFSVGKNSYNHPNKKVIKKFQDYSYEVFATNRVGGLKNESLDNDNIPDRLLMNIGIYDSQEQRNKVNSQDLVFNITNGLAKPN</sequence>
<dbReference type="RefSeq" id="WP_265790211.1">
    <property type="nucleotide sequence ID" value="NZ_BAABRS010000003.1"/>
</dbReference>